<comment type="caution">
    <text evidence="5">The sequence shown here is derived from an EMBL/GenBank/DDBJ whole genome shotgun (WGS) entry which is preliminary data.</text>
</comment>
<evidence type="ECO:0000256" key="2">
    <source>
        <dbReference type="SAM" id="MobiDB-lite"/>
    </source>
</evidence>
<evidence type="ECO:0000313" key="5">
    <source>
        <dbReference type="EMBL" id="KRM87674.1"/>
    </source>
</evidence>
<feature type="region of interest" description="Disordered" evidence="2">
    <location>
        <begin position="209"/>
        <end position="244"/>
    </location>
</feature>
<evidence type="ECO:0000256" key="1">
    <source>
        <dbReference type="ARBA" id="ARBA00093462"/>
    </source>
</evidence>
<dbReference type="OrthoDB" id="9770238at2"/>
<gene>
    <name evidence="5" type="ORF">FD21_GL001288</name>
</gene>
<dbReference type="PANTHER" id="PTHR37293">
    <property type="entry name" value="PHAGE REPLICATION PROTEIN-RELATED"/>
    <property type="match status" value="1"/>
</dbReference>
<reference evidence="5 6" key="1">
    <citation type="journal article" date="2015" name="Genome Announc.">
        <title>Expanding the biotechnology potential of lactobacilli through comparative genomics of 213 strains and associated genera.</title>
        <authorList>
            <person name="Sun Z."/>
            <person name="Harris H.M."/>
            <person name="McCann A."/>
            <person name="Guo C."/>
            <person name="Argimon S."/>
            <person name="Zhang W."/>
            <person name="Yang X."/>
            <person name="Jeffery I.B."/>
            <person name="Cooney J.C."/>
            <person name="Kagawa T.F."/>
            <person name="Liu W."/>
            <person name="Song Y."/>
            <person name="Salvetti E."/>
            <person name="Wrobel A."/>
            <person name="Rasinkangas P."/>
            <person name="Parkhill J."/>
            <person name="Rea M.C."/>
            <person name="O'Sullivan O."/>
            <person name="Ritari J."/>
            <person name="Douillard F.P."/>
            <person name="Paul Ross R."/>
            <person name="Yang R."/>
            <person name="Briner A.E."/>
            <person name="Felis G.E."/>
            <person name="de Vos W.M."/>
            <person name="Barrangou R."/>
            <person name="Klaenhammer T.R."/>
            <person name="Caufield P.W."/>
            <person name="Cui Y."/>
            <person name="Zhang H."/>
            <person name="O'Toole P.W."/>
        </authorList>
    </citation>
    <scope>NUCLEOTIDE SEQUENCE [LARGE SCALE GENOMIC DNA]</scope>
    <source>
        <strain evidence="5 6">DSM 20605</strain>
    </source>
</reference>
<dbReference type="SUPFAM" id="SSF158499">
    <property type="entry name" value="DnaD domain-like"/>
    <property type="match status" value="1"/>
</dbReference>
<keyword evidence="6" id="KW-1185">Reference proteome</keyword>
<dbReference type="PATRIC" id="fig|1133569.4.peg.1421"/>
<dbReference type="Pfam" id="PF07261">
    <property type="entry name" value="DnaB_2"/>
    <property type="match status" value="1"/>
</dbReference>
<proteinExistence type="inferred from homology"/>
<feature type="domain" description="DnaD N-terminal" evidence="4">
    <location>
        <begin position="16"/>
        <end position="115"/>
    </location>
</feature>
<feature type="domain" description="DnaB/C C-terminal" evidence="3">
    <location>
        <begin position="129"/>
        <end position="200"/>
    </location>
</feature>
<feature type="compositionally biased region" description="Polar residues" evidence="2">
    <location>
        <begin position="231"/>
        <end position="244"/>
    </location>
</feature>
<protein>
    <submittedName>
        <fullName evidence="5">Dna replication protein dnad</fullName>
    </submittedName>
</protein>
<organism evidence="5 6">
    <name type="scientific">Liquorilactobacillus vini DSM 20605</name>
    <dbReference type="NCBI Taxonomy" id="1133569"/>
    <lineage>
        <taxon>Bacteria</taxon>
        <taxon>Bacillati</taxon>
        <taxon>Bacillota</taxon>
        <taxon>Bacilli</taxon>
        <taxon>Lactobacillales</taxon>
        <taxon>Lactobacillaceae</taxon>
        <taxon>Liquorilactobacillus</taxon>
    </lineage>
</organism>
<dbReference type="STRING" id="1133569.FD21_GL001288"/>
<dbReference type="InterPro" id="IPR053162">
    <property type="entry name" value="DnaD"/>
</dbReference>
<dbReference type="Proteomes" id="UP000051576">
    <property type="component" value="Unassembled WGS sequence"/>
</dbReference>
<dbReference type="Gene3D" id="1.10.10.10">
    <property type="entry name" value="Winged helix-like DNA-binding domain superfamily/Winged helix DNA-binding domain"/>
    <property type="match status" value="1"/>
</dbReference>
<sequence length="244" mass="28820">MDKVMQQFLRAGNTTITNLLLHNYRRMGMNEQEFVLFLQLESELQAGNDFPPIEKIATNMRCQTTEIYQLLHRLLEKKLLEIKTTTDSQGKKRDAYRFDLLYEKLFTLEQQNLQQHAASKIQANQTQVFQAIEQEFGRTLSPIELETIEQWFSEDHYSPNLVMLALREAVLSQAYSLKYIDRVLLSWERQNIRTAADVQRMKAKQRQFGVQKKLKNYSQSQNKPKIPLKKWSSTDQNLTQRKDD</sequence>
<evidence type="ECO:0000259" key="3">
    <source>
        <dbReference type="Pfam" id="PF07261"/>
    </source>
</evidence>
<evidence type="ECO:0000313" key="6">
    <source>
        <dbReference type="Proteomes" id="UP000051576"/>
    </source>
</evidence>
<evidence type="ECO:0000259" key="4">
    <source>
        <dbReference type="Pfam" id="PF21984"/>
    </source>
</evidence>
<dbReference type="EMBL" id="AYYX01000037">
    <property type="protein sequence ID" value="KRM87674.1"/>
    <property type="molecule type" value="Genomic_DNA"/>
</dbReference>
<dbReference type="InterPro" id="IPR036388">
    <property type="entry name" value="WH-like_DNA-bd_sf"/>
</dbReference>
<dbReference type="PANTHER" id="PTHR37293:SF6">
    <property type="entry name" value="DNA REPLICATION PROTEIN DNAD"/>
    <property type="match status" value="1"/>
</dbReference>
<name>A0A0R2C8G4_9LACO</name>
<dbReference type="RefSeq" id="WP_010580009.1">
    <property type="nucleotide sequence ID" value="NZ_AHYZ01000053.1"/>
</dbReference>
<dbReference type="Pfam" id="PF21984">
    <property type="entry name" value="DnaD_N"/>
    <property type="match status" value="1"/>
</dbReference>
<comment type="similarity">
    <text evidence="1">Belongs to the DnaB/DnaD family.</text>
</comment>
<dbReference type="Gene3D" id="1.10.10.630">
    <property type="entry name" value="DnaD domain-like"/>
    <property type="match status" value="1"/>
</dbReference>
<dbReference type="InterPro" id="IPR034829">
    <property type="entry name" value="DnaD-like_sf"/>
</dbReference>
<dbReference type="AlphaFoldDB" id="A0A0R2C8G4"/>
<dbReference type="NCBIfam" id="TIGR01446">
    <property type="entry name" value="DnaD_dom"/>
    <property type="match status" value="1"/>
</dbReference>
<dbReference type="eggNOG" id="COG3935">
    <property type="taxonomic scope" value="Bacteria"/>
</dbReference>
<dbReference type="InterPro" id="IPR006343">
    <property type="entry name" value="DnaB/C_C"/>
</dbReference>
<dbReference type="InterPro" id="IPR053843">
    <property type="entry name" value="DnaD_N"/>
</dbReference>
<accession>A0A0R2C8G4</accession>